<keyword evidence="4" id="KW-0223">Dioxygenase</keyword>
<evidence type="ECO:0000313" key="9">
    <source>
        <dbReference type="Proteomes" id="UP001515480"/>
    </source>
</evidence>
<evidence type="ECO:0000259" key="7">
    <source>
        <dbReference type="PROSITE" id="PS51471"/>
    </source>
</evidence>
<evidence type="ECO:0000256" key="5">
    <source>
        <dbReference type="ARBA" id="ARBA00023002"/>
    </source>
</evidence>
<sequence length="224" mass="24834">MLSQGFAALDEIMCAQTARAARLELRGLFHRYGTRFTSETHRAGIRSDLCQCLCEHEANALGMHHTASAIRMLKAIGHELTRTFDEAFTVAPCAQIACFPGGGTFYQRHGDNLYQPMDPSTAPSGFNNWRAFTILMYLNPAWTPDDGGCLRIYGECGGVPPLTPLPQDTLSAKSSFVDLEPLAGRVVVFNSLLHHEVMPVMGIRCALTIWIWKEDANREKFGRS</sequence>
<dbReference type="InterPro" id="IPR044862">
    <property type="entry name" value="Pro_4_hyd_alph_FE2OG_OXY"/>
</dbReference>
<evidence type="ECO:0000256" key="4">
    <source>
        <dbReference type="ARBA" id="ARBA00022964"/>
    </source>
</evidence>
<dbReference type="GO" id="GO:0008198">
    <property type="term" value="F:ferrous iron binding"/>
    <property type="evidence" value="ECO:0007669"/>
    <property type="project" value="TreeGrafter"/>
</dbReference>
<dbReference type="Proteomes" id="UP001515480">
    <property type="component" value="Unassembled WGS sequence"/>
</dbReference>
<feature type="domain" description="Fe2OG dioxygenase" evidence="7">
    <location>
        <begin position="83"/>
        <end position="213"/>
    </location>
</feature>
<dbReference type="GO" id="GO:0031543">
    <property type="term" value="F:peptidyl-proline dioxygenase activity"/>
    <property type="evidence" value="ECO:0007669"/>
    <property type="project" value="TreeGrafter"/>
</dbReference>
<dbReference type="SMART" id="SM00702">
    <property type="entry name" value="P4Hc"/>
    <property type="match status" value="1"/>
</dbReference>
<keyword evidence="3" id="KW-0847">Vitamin C</keyword>
<evidence type="ECO:0000256" key="1">
    <source>
        <dbReference type="ARBA" id="ARBA00001961"/>
    </source>
</evidence>
<dbReference type="InterPro" id="IPR005123">
    <property type="entry name" value="Oxoglu/Fe-dep_dioxygenase_dom"/>
</dbReference>
<comment type="cofactor">
    <cofactor evidence="1">
        <name>L-ascorbate</name>
        <dbReference type="ChEBI" id="CHEBI:38290"/>
    </cofactor>
</comment>
<keyword evidence="2" id="KW-0479">Metal-binding</keyword>
<reference evidence="8 9" key="1">
    <citation type="journal article" date="2024" name="Science">
        <title>Giant polyketide synthase enzymes in the biosynthesis of giant marine polyether toxins.</title>
        <authorList>
            <person name="Fallon T.R."/>
            <person name="Shende V.V."/>
            <person name="Wierzbicki I.H."/>
            <person name="Pendleton A.L."/>
            <person name="Watervoot N.F."/>
            <person name="Auber R.P."/>
            <person name="Gonzalez D.J."/>
            <person name="Wisecaver J.H."/>
            <person name="Moore B.S."/>
        </authorList>
    </citation>
    <scope>NUCLEOTIDE SEQUENCE [LARGE SCALE GENOMIC DNA]</scope>
    <source>
        <strain evidence="8 9">12B1</strain>
    </source>
</reference>
<dbReference type="AlphaFoldDB" id="A0AB34JAV4"/>
<dbReference type="InterPro" id="IPR051559">
    <property type="entry name" value="HIF_prolyl_hydroxylases"/>
</dbReference>
<name>A0AB34JAV4_PRYPA</name>
<dbReference type="PROSITE" id="PS51471">
    <property type="entry name" value="FE2OG_OXY"/>
    <property type="match status" value="1"/>
</dbReference>
<dbReference type="Pfam" id="PF13640">
    <property type="entry name" value="2OG-FeII_Oxy_3"/>
    <property type="match status" value="1"/>
</dbReference>
<gene>
    <name evidence="8" type="ORF">AB1Y20_002296</name>
</gene>
<dbReference type="InterPro" id="IPR006620">
    <property type="entry name" value="Pro_4_hyd_alph"/>
</dbReference>
<evidence type="ECO:0000256" key="2">
    <source>
        <dbReference type="ARBA" id="ARBA00022723"/>
    </source>
</evidence>
<dbReference type="PANTHER" id="PTHR12907:SF26">
    <property type="entry name" value="HIF PROLYL HYDROXYLASE, ISOFORM C"/>
    <property type="match status" value="1"/>
</dbReference>
<evidence type="ECO:0000313" key="8">
    <source>
        <dbReference type="EMBL" id="KAL1515679.1"/>
    </source>
</evidence>
<keyword evidence="5" id="KW-0560">Oxidoreductase</keyword>
<evidence type="ECO:0000256" key="3">
    <source>
        <dbReference type="ARBA" id="ARBA00022896"/>
    </source>
</evidence>
<proteinExistence type="predicted"/>
<evidence type="ECO:0000256" key="6">
    <source>
        <dbReference type="ARBA" id="ARBA00023004"/>
    </source>
</evidence>
<dbReference type="SUPFAM" id="SSF51197">
    <property type="entry name" value="Clavaminate synthase-like"/>
    <property type="match status" value="1"/>
</dbReference>
<keyword evidence="6" id="KW-0408">Iron</keyword>
<comment type="caution">
    <text evidence="8">The sequence shown here is derived from an EMBL/GenBank/DDBJ whole genome shotgun (WGS) entry which is preliminary data.</text>
</comment>
<dbReference type="GO" id="GO:0031418">
    <property type="term" value="F:L-ascorbic acid binding"/>
    <property type="evidence" value="ECO:0007669"/>
    <property type="project" value="UniProtKB-KW"/>
</dbReference>
<dbReference type="PANTHER" id="PTHR12907">
    <property type="entry name" value="EGL NINE HOMOLOG-RELATED"/>
    <property type="match status" value="1"/>
</dbReference>
<dbReference type="GO" id="GO:0071456">
    <property type="term" value="P:cellular response to hypoxia"/>
    <property type="evidence" value="ECO:0007669"/>
    <property type="project" value="TreeGrafter"/>
</dbReference>
<organism evidence="8 9">
    <name type="scientific">Prymnesium parvum</name>
    <name type="common">Toxic golden alga</name>
    <dbReference type="NCBI Taxonomy" id="97485"/>
    <lineage>
        <taxon>Eukaryota</taxon>
        <taxon>Haptista</taxon>
        <taxon>Haptophyta</taxon>
        <taxon>Prymnesiophyceae</taxon>
        <taxon>Prymnesiales</taxon>
        <taxon>Prymnesiaceae</taxon>
        <taxon>Prymnesium</taxon>
    </lineage>
</organism>
<protein>
    <recommendedName>
        <fullName evidence="7">Fe2OG dioxygenase domain-containing protein</fullName>
    </recommendedName>
</protein>
<accession>A0AB34JAV4</accession>
<dbReference type="Gene3D" id="2.60.120.620">
    <property type="entry name" value="q2cbj1_9rhob like domain"/>
    <property type="match status" value="1"/>
</dbReference>
<dbReference type="EMBL" id="JBGBPQ010000011">
    <property type="protein sequence ID" value="KAL1515679.1"/>
    <property type="molecule type" value="Genomic_DNA"/>
</dbReference>
<keyword evidence="9" id="KW-1185">Reference proteome</keyword>